<dbReference type="InterPro" id="IPR025420">
    <property type="entry name" value="DUF4143"/>
</dbReference>
<proteinExistence type="predicted"/>
<dbReference type="GO" id="GO:0005524">
    <property type="term" value="F:ATP binding"/>
    <property type="evidence" value="ECO:0007669"/>
    <property type="project" value="UniProtKB-KW"/>
</dbReference>
<name>A0A832GMD2_9BACT</name>
<dbReference type="InterPro" id="IPR041682">
    <property type="entry name" value="AAA_14"/>
</dbReference>
<accession>A0A832GMD2</accession>
<gene>
    <name evidence="3" type="ORF">ENT73_01100</name>
</gene>
<evidence type="ECO:0000259" key="1">
    <source>
        <dbReference type="Pfam" id="PF13173"/>
    </source>
</evidence>
<keyword evidence="3" id="KW-0067">ATP-binding</keyword>
<dbReference type="PANTHER" id="PTHR43566:SF1">
    <property type="entry name" value="AAA+ ATPASE DOMAIN-CONTAINING PROTEIN"/>
    <property type="match status" value="1"/>
</dbReference>
<dbReference type="Pfam" id="PF13635">
    <property type="entry name" value="DUF4143"/>
    <property type="match status" value="1"/>
</dbReference>
<reference evidence="3" key="1">
    <citation type="journal article" date="2020" name="mSystems">
        <title>Genome- and Community-Level Interaction Insights into Carbon Utilization and Element Cycling Functions of Hydrothermarchaeota in Hydrothermal Sediment.</title>
        <authorList>
            <person name="Zhou Z."/>
            <person name="Liu Y."/>
            <person name="Xu W."/>
            <person name="Pan J."/>
            <person name="Luo Z.H."/>
            <person name="Li M."/>
        </authorList>
    </citation>
    <scope>NUCLEOTIDE SEQUENCE [LARGE SCALE GENOMIC DNA]</scope>
    <source>
        <strain evidence="3">SpSt-605</strain>
    </source>
</reference>
<keyword evidence="3" id="KW-0547">Nucleotide-binding</keyword>
<protein>
    <submittedName>
        <fullName evidence="3">ATP-binding protein</fullName>
    </submittedName>
</protein>
<dbReference type="InterPro" id="IPR027417">
    <property type="entry name" value="P-loop_NTPase"/>
</dbReference>
<organism evidence="3">
    <name type="scientific">Caldimicrobium thiodismutans</name>
    <dbReference type="NCBI Taxonomy" id="1653476"/>
    <lineage>
        <taxon>Bacteria</taxon>
        <taxon>Pseudomonadati</taxon>
        <taxon>Thermodesulfobacteriota</taxon>
        <taxon>Thermodesulfobacteria</taxon>
        <taxon>Thermodesulfobacteriales</taxon>
        <taxon>Thermodesulfobacteriaceae</taxon>
        <taxon>Caldimicrobium</taxon>
    </lineage>
</organism>
<dbReference type="PANTHER" id="PTHR43566">
    <property type="entry name" value="CONSERVED PROTEIN"/>
    <property type="match status" value="1"/>
</dbReference>
<evidence type="ECO:0000313" key="3">
    <source>
        <dbReference type="EMBL" id="HGV54671.1"/>
    </source>
</evidence>
<dbReference type="Pfam" id="PF13173">
    <property type="entry name" value="AAA_14"/>
    <property type="match status" value="1"/>
</dbReference>
<evidence type="ECO:0000259" key="2">
    <source>
        <dbReference type="Pfam" id="PF13635"/>
    </source>
</evidence>
<comment type="caution">
    <text evidence="3">The sequence shown here is derived from an EMBL/GenBank/DDBJ whole genome shotgun (WGS) entry which is preliminary data.</text>
</comment>
<dbReference type="EMBL" id="DSZU01000021">
    <property type="protein sequence ID" value="HGV54671.1"/>
    <property type="molecule type" value="Genomic_DNA"/>
</dbReference>
<feature type="domain" description="AAA" evidence="1">
    <location>
        <begin position="20"/>
        <end position="140"/>
    </location>
</feature>
<dbReference type="Gene3D" id="3.40.50.300">
    <property type="entry name" value="P-loop containing nucleotide triphosphate hydrolases"/>
    <property type="match status" value="1"/>
</dbReference>
<sequence length="422" mass="49081">MEYLPRKIEKKLEDWIESPYVIILKGPRQSGKTTLFRHLQAKYGGYYISLEDEEHAKALTQDPLLFVKPFLKGRFLFLDEAQYVKHIGRYLKLLFDHYGERLKILVTGSGSFEIKENLGKYLVGRALYFELFPLSFEEFLAWKDSSLYEVYLHYHTYLEKAFHGDWKSVKEIFISKSMPVIYSKRFLLLLEEFLTFGGYPAIVKEEDRERKIFLLKNLVQTYLERDVFHFLGVRETEKFRGLLKALAFISGSLLENSNLATELKTDFRTLLHYEELLIQSYIINLLPPFYGNLLNELRKTPKVYFLDPGVRNALLGNFLPFNSRTDLGALLENFSFSELKKAGFEVKFWRKASGAEVDFVVLANSRPIPLEVKKKAKVEKSLRSFISAYKPPVALILALEQDKVESLSLGETLLLLCPLYLL</sequence>
<dbReference type="AlphaFoldDB" id="A0A832GMD2"/>
<feature type="domain" description="DUF4143" evidence="2">
    <location>
        <begin position="224"/>
        <end position="374"/>
    </location>
</feature>
<dbReference type="SUPFAM" id="SSF52540">
    <property type="entry name" value="P-loop containing nucleoside triphosphate hydrolases"/>
    <property type="match status" value="1"/>
</dbReference>